<proteinExistence type="predicted"/>
<dbReference type="EMBL" id="LJOD01000001">
    <property type="protein sequence ID" value="KPE53042.1"/>
    <property type="molecule type" value="Genomic_DNA"/>
</dbReference>
<reference evidence="1 2" key="1">
    <citation type="journal article" date="2015" name="Genom Data">
        <title>Draft genome sequence of a multidrug-resistant Chryseobacterium indologenes isolate from Malaysia.</title>
        <authorList>
            <person name="Yu C.Y."/>
            <person name="Ang G.Y."/>
            <person name="Cheng H.J."/>
            <person name="Cheong Y.M."/>
            <person name="Yin W.F."/>
            <person name="Chan K.G."/>
        </authorList>
    </citation>
    <scope>NUCLEOTIDE SEQUENCE [LARGE SCALE GENOMIC DNA]</scope>
    <source>
        <strain evidence="1 2">CI_885</strain>
    </source>
</reference>
<name>A0A0N0IYF2_CHRID</name>
<comment type="caution">
    <text evidence="1">The sequence shown here is derived from an EMBL/GenBank/DDBJ whole genome shotgun (WGS) entry which is preliminary data.</text>
</comment>
<dbReference type="AlphaFoldDB" id="A0A0N0IYF2"/>
<evidence type="ECO:0000313" key="1">
    <source>
        <dbReference type="EMBL" id="KPE53042.1"/>
    </source>
</evidence>
<accession>A0A0N0IYF2</accession>
<gene>
    <name evidence="1" type="ORF">AOB46_03375</name>
</gene>
<sequence>MKIPLNQIFSYFETGDFPTQEQFQSAWSSFWHKDDSIPADKITNLTNTLQNKVDKSVYELHLSDPEAHAAVLAKKNAANLSDADKEAWKAALNVGQLPDNIATVDNDPLVGNVYTKSQSRELFMMIDDYVNNDGKITADKLESLALTRIFKANEYTLQDFISNAHLYQYEESDIVAIPSIGEEYSLYFYIGGEKTEASNYLPTGLSNITVGMVEGLQEALNTKMNKPTASGNYIASNLDGTVTWKAVNPASNYLLYWNGTDFKESGVFHNAGKLGIGLTTPAEQLHLTGRVRSTGYILEENNETVNNQITTFNRNLLFTNSVGIKKTILTNEDLPSEFLKLPAKLTKAQKEQFGIDWNNQYSNGNLNVYGITPPVIKNDHIVRYFVLQGLNLNVNPAFTSVKFIPVGNAIGTGEIECLGFQAFANGLSMIVSVYGDALQSGNKYNLVIRTTNPTIQVHRTTGVINVVDTINNIDLTGLKWETRSYTPGQEGSIFNVNGGVFNYNSSPNNKAYVYEPNVIVASAKSDVVFEANTNFYLEMNMALSTVAGQTVSDVYDFYGYLGLIQKNIPLTLADNSFLRVISSNFRSGGYESVLVWNNIASLTTKIEPGATVINANIIIMRQGNVYTQFVTVGSTSLIQSVTSTTEAVSLSLVASNSSKQKTISGSVAQAFTF</sequence>
<dbReference type="PATRIC" id="fig|253.9.peg.716"/>
<dbReference type="Proteomes" id="UP000037953">
    <property type="component" value="Unassembled WGS sequence"/>
</dbReference>
<organism evidence="1 2">
    <name type="scientific">Chryseobacterium indologenes</name>
    <name type="common">Flavobacterium indologenes</name>
    <dbReference type="NCBI Taxonomy" id="253"/>
    <lineage>
        <taxon>Bacteria</taxon>
        <taxon>Pseudomonadati</taxon>
        <taxon>Bacteroidota</taxon>
        <taxon>Flavobacteriia</taxon>
        <taxon>Flavobacteriales</taxon>
        <taxon>Weeksellaceae</taxon>
        <taxon>Chryseobacterium group</taxon>
        <taxon>Chryseobacterium</taxon>
    </lineage>
</organism>
<dbReference type="OrthoDB" id="6315383at2"/>
<reference evidence="2" key="2">
    <citation type="submission" date="2015-09" db="EMBL/GenBank/DDBJ databases">
        <title>Draft genome sequence of a multidrug-resistant Chryseobacterium indologenes isolate from Malaysia.</title>
        <authorList>
            <person name="Yu C.Y."/>
            <person name="Ang G.Y."/>
            <person name="Chan K.-G."/>
        </authorList>
    </citation>
    <scope>NUCLEOTIDE SEQUENCE [LARGE SCALE GENOMIC DNA]</scope>
    <source>
        <strain evidence="2">CI_885</strain>
    </source>
</reference>
<protein>
    <submittedName>
        <fullName evidence="1">Uncharacterized protein</fullName>
    </submittedName>
</protein>
<evidence type="ECO:0000313" key="2">
    <source>
        <dbReference type="Proteomes" id="UP000037953"/>
    </source>
</evidence>
<dbReference type="RefSeq" id="WP_062696621.1">
    <property type="nucleotide sequence ID" value="NZ_LJOD01000001.1"/>
</dbReference>